<dbReference type="InterPro" id="IPR036259">
    <property type="entry name" value="MFS_trans_sf"/>
</dbReference>
<evidence type="ECO:0000256" key="5">
    <source>
        <dbReference type="ARBA" id="ARBA00022989"/>
    </source>
</evidence>
<evidence type="ECO:0000256" key="1">
    <source>
        <dbReference type="ARBA" id="ARBA00004651"/>
    </source>
</evidence>
<dbReference type="PANTHER" id="PTHR43124">
    <property type="entry name" value="PURINE EFFLUX PUMP PBUE"/>
    <property type="match status" value="1"/>
</dbReference>
<dbReference type="PROSITE" id="PS50850">
    <property type="entry name" value="MFS"/>
    <property type="match status" value="1"/>
</dbReference>
<feature type="transmembrane region" description="Helical" evidence="7">
    <location>
        <begin position="175"/>
        <end position="193"/>
    </location>
</feature>
<evidence type="ECO:0000256" key="6">
    <source>
        <dbReference type="ARBA" id="ARBA00023136"/>
    </source>
</evidence>
<keyword evidence="10" id="KW-1185">Reference proteome</keyword>
<feature type="transmembrane region" description="Helical" evidence="7">
    <location>
        <begin position="12"/>
        <end position="33"/>
    </location>
</feature>
<feature type="transmembrane region" description="Helical" evidence="7">
    <location>
        <begin position="136"/>
        <end position="155"/>
    </location>
</feature>
<organism evidence="9 10">
    <name type="scientific">Streptococcus urinalis 2285-97</name>
    <dbReference type="NCBI Taxonomy" id="764291"/>
    <lineage>
        <taxon>Bacteria</taxon>
        <taxon>Bacillati</taxon>
        <taxon>Bacillota</taxon>
        <taxon>Bacilli</taxon>
        <taxon>Lactobacillales</taxon>
        <taxon>Streptococcaceae</taxon>
        <taxon>Streptococcus</taxon>
    </lineage>
</organism>
<feature type="transmembrane region" description="Helical" evidence="7">
    <location>
        <begin position="97"/>
        <end position="116"/>
    </location>
</feature>
<feature type="transmembrane region" description="Helical" evidence="7">
    <location>
        <begin position="200"/>
        <end position="218"/>
    </location>
</feature>
<dbReference type="STRING" id="764291.STRUR_1352"/>
<keyword evidence="3" id="KW-1003">Cell membrane</keyword>
<dbReference type="InterPro" id="IPR011701">
    <property type="entry name" value="MFS"/>
</dbReference>
<evidence type="ECO:0000256" key="7">
    <source>
        <dbReference type="SAM" id="Phobius"/>
    </source>
</evidence>
<comment type="caution">
    <text evidence="9">The sequence shown here is derived from an EMBL/GenBank/DDBJ whole genome shotgun (WGS) entry which is preliminary data.</text>
</comment>
<keyword evidence="6 7" id="KW-0472">Membrane</keyword>
<feature type="transmembrane region" description="Helical" evidence="7">
    <location>
        <begin position="224"/>
        <end position="246"/>
    </location>
</feature>
<feature type="domain" description="Major facilitator superfamily (MFS) profile" evidence="8">
    <location>
        <begin position="1"/>
        <end position="316"/>
    </location>
</feature>
<dbReference type="Pfam" id="PF07690">
    <property type="entry name" value="MFS_1"/>
    <property type="match status" value="1"/>
</dbReference>
<dbReference type="InterPro" id="IPR050189">
    <property type="entry name" value="MFS_Efflux_Transporters"/>
</dbReference>
<accession>G5KGV8</accession>
<dbReference type="Proteomes" id="UP000005388">
    <property type="component" value="Unassembled WGS sequence"/>
</dbReference>
<dbReference type="PANTHER" id="PTHR43124:SF3">
    <property type="entry name" value="CHLORAMPHENICOL EFFLUX PUMP RV0191"/>
    <property type="match status" value="1"/>
</dbReference>
<evidence type="ECO:0000256" key="2">
    <source>
        <dbReference type="ARBA" id="ARBA00022448"/>
    </source>
</evidence>
<feature type="transmembrane region" description="Helical" evidence="7">
    <location>
        <begin position="290"/>
        <end position="312"/>
    </location>
</feature>
<reference evidence="9 10" key="1">
    <citation type="journal article" date="2014" name="Int. J. Syst. Evol. Microbiol.">
        <title>Phylogenomics and the dynamic genome evolution of the genus Streptococcus.</title>
        <authorList>
            <consortium name="The Broad Institute Genome Sequencing Platform"/>
            <person name="Richards V.P."/>
            <person name="Palmer S.R."/>
            <person name="Pavinski Bitar P.D."/>
            <person name="Qin X."/>
            <person name="Weinstock G.M."/>
            <person name="Highlander S.K."/>
            <person name="Town C.D."/>
            <person name="Burne R.A."/>
            <person name="Stanhope M.J."/>
        </authorList>
    </citation>
    <scope>NUCLEOTIDE SEQUENCE [LARGE SCALE GENOMIC DNA]</scope>
    <source>
        <strain evidence="9 10">2285-97</strain>
    </source>
</reference>
<dbReference type="Gene3D" id="1.20.1250.20">
    <property type="entry name" value="MFS general substrate transporter like domains"/>
    <property type="match status" value="1"/>
</dbReference>
<dbReference type="RefSeq" id="WP_006739002.1">
    <property type="nucleotide sequence ID" value="NZ_AEUZ02000001.1"/>
</dbReference>
<evidence type="ECO:0000313" key="10">
    <source>
        <dbReference type="Proteomes" id="UP000005388"/>
    </source>
</evidence>
<comment type="subcellular location">
    <subcellularLocation>
        <location evidence="1">Cell membrane</location>
        <topology evidence="1">Multi-pass membrane protein</topology>
    </subcellularLocation>
</comment>
<gene>
    <name evidence="9" type="ORF">STRUR_1352</name>
</gene>
<dbReference type="AlphaFoldDB" id="G5KGV8"/>
<dbReference type="EMBL" id="AEUZ02000001">
    <property type="protein sequence ID" value="EHJ56238.1"/>
    <property type="molecule type" value="Genomic_DNA"/>
</dbReference>
<dbReference type="SUPFAM" id="SSF103473">
    <property type="entry name" value="MFS general substrate transporter"/>
    <property type="match status" value="1"/>
</dbReference>
<evidence type="ECO:0000259" key="8">
    <source>
        <dbReference type="PROSITE" id="PS50850"/>
    </source>
</evidence>
<dbReference type="eggNOG" id="COG2814">
    <property type="taxonomic scope" value="Bacteria"/>
</dbReference>
<dbReference type="GO" id="GO:0022857">
    <property type="term" value="F:transmembrane transporter activity"/>
    <property type="evidence" value="ECO:0007669"/>
    <property type="project" value="InterPro"/>
</dbReference>
<keyword evidence="4 7" id="KW-0812">Transmembrane</keyword>
<dbReference type="InterPro" id="IPR020846">
    <property type="entry name" value="MFS_dom"/>
</dbReference>
<evidence type="ECO:0000256" key="3">
    <source>
        <dbReference type="ARBA" id="ARBA00022475"/>
    </source>
</evidence>
<name>G5KGV8_9STRE</name>
<keyword evidence="5 7" id="KW-1133">Transmembrane helix</keyword>
<keyword evidence="2" id="KW-0813">Transport</keyword>
<feature type="transmembrane region" description="Helical" evidence="7">
    <location>
        <begin position="39"/>
        <end position="57"/>
    </location>
</feature>
<proteinExistence type="predicted"/>
<protein>
    <submittedName>
        <fullName evidence="9">Transporter, major facilitator family protein</fullName>
    </submittedName>
</protein>
<feature type="transmembrane region" description="Helical" evidence="7">
    <location>
        <begin position="258"/>
        <end position="278"/>
    </location>
</feature>
<sequence>MFLHWVRKKTILLGLSLIGFSGLLPMISTAYTVVFISSILVGIGIGLFNALSISMISDFYENQERANLIGFRTATLNIGKALTTLLSGFLASYSIKFIFLVYLLALPILFLFKTTIPELKTQHEKPKCSYHLSRDVIILSFITFLVGISYIGVTIKLPTLLTQKYHLDAQVATKLLTLLAFSGIFSGILFGYLMKQFKNWTLIVMIALMILGSFLMTLPYHVLLFLLAAILVGISFVGIMSACFWLISQKVNQEAINFATSILLTAGNIGVILTPLILTKLLVSLQSELLITPFYVTTLLMIVCLLISYYYLNISYNINWDLLD</sequence>
<evidence type="ECO:0000313" key="9">
    <source>
        <dbReference type="EMBL" id="EHJ56238.1"/>
    </source>
</evidence>
<dbReference type="GO" id="GO:0005886">
    <property type="term" value="C:plasma membrane"/>
    <property type="evidence" value="ECO:0007669"/>
    <property type="project" value="UniProtKB-SubCell"/>
</dbReference>
<evidence type="ECO:0000256" key="4">
    <source>
        <dbReference type="ARBA" id="ARBA00022692"/>
    </source>
</evidence>